<dbReference type="EMBL" id="JAHRIN010035120">
    <property type="protein sequence ID" value="MEQ2203873.1"/>
    <property type="molecule type" value="Genomic_DNA"/>
</dbReference>
<accession>A0ABV0R853</accession>
<keyword evidence="2" id="KW-1185">Reference proteome</keyword>
<evidence type="ECO:0000313" key="2">
    <source>
        <dbReference type="Proteomes" id="UP001434883"/>
    </source>
</evidence>
<sequence>MSILSCPDCVKCYWSSQEHRDIRGLVFEGKKGAGKDSSATIGNSKKGNLSFSLSSAVITNICQGKPQLAPPLMYTLWYPNSIYNNTDKLGSLQIMEITVSVRGAI</sequence>
<dbReference type="Proteomes" id="UP001434883">
    <property type="component" value="Unassembled WGS sequence"/>
</dbReference>
<protein>
    <submittedName>
        <fullName evidence="1">Uncharacterized protein</fullName>
    </submittedName>
</protein>
<comment type="caution">
    <text evidence="1">The sequence shown here is derived from an EMBL/GenBank/DDBJ whole genome shotgun (WGS) entry which is preliminary data.</text>
</comment>
<proteinExistence type="predicted"/>
<gene>
    <name evidence="1" type="ORF">XENOCAPTIV_004777</name>
</gene>
<evidence type="ECO:0000313" key="1">
    <source>
        <dbReference type="EMBL" id="MEQ2203873.1"/>
    </source>
</evidence>
<name>A0ABV0R853_9TELE</name>
<reference evidence="1 2" key="1">
    <citation type="submission" date="2021-06" db="EMBL/GenBank/DDBJ databases">
        <authorList>
            <person name="Palmer J.M."/>
        </authorList>
    </citation>
    <scope>NUCLEOTIDE SEQUENCE [LARGE SCALE GENOMIC DNA]</scope>
    <source>
        <strain evidence="1 2">XC_2019</strain>
        <tissue evidence="1">Muscle</tissue>
    </source>
</reference>
<organism evidence="1 2">
    <name type="scientific">Xenoophorus captivus</name>
    <dbReference type="NCBI Taxonomy" id="1517983"/>
    <lineage>
        <taxon>Eukaryota</taxon>
        <taxon>Metazoa</taxon>
        <taxon>Chordata</taxon>
        <taxon>Craniata</taxon>
        <taxon>Vertebrata</taxon>
        <taxon>Euteleostomi</taxon>
        <taxon>Actinopterygii</taxon>
        <taxon>Neopterygii</taxon>
        <taxon>Teleostei</taxon>
        <taxon>Neoteleostei</taxon>
        <taxon>Acanthomorphata</taxon>
        <taxon>Ovalentaria</taxon>
        <taxon>Atherinomorphae</taxon>
        <taxon>Cyprinodontiformes</taxon>
        <taxon>Goodeidae</taxon>
        <taxon>Xenoophorus</taxon>
    </lineage>
</organism>